<dbReference type="InterPro" id="IPR041474">
    <property type="entry name" value="NicS_C"/>
</dbReference>
<feature type="domain" description="HTH tetR-type" evidence="3">
    <location>
        <begin position="21"/>
        <end position="81"/>
    </location>
</feature>
<evidence type="ECO:0000313" key="4">
    <source>
        <dbReference type="EMBL" id="MCX8996995.1"/>
    </source>
</evidence>
<organism evidence="4 5">
    <name type="scientific">Ectorhizobium quercum</name>
    <dbReference type="NCBI Taxonomy" id="2965071"/>
    <lineage>
        <taxon>Bacteria</taxon>
        <taxon>Pseudomonadati</taxon>
        <taxon>Pseudomonadota</taxon>
        <taxon>Alphaproteobacteria</taxon>
        <taxon>Hyphomicrobiales</taxon>
        <taxon>Rhizobiaceae</taxon>
        <taxon>Ectorhizobium</taxon>
    </lineage>
</organism>
<protein>
    <submittedName>
        <fullName evidence="4">TetR family transcriptional regulator</fullName>
    </submittedName>
</protein>
<dbReference type="Gene3D" id="1.10.357.10">
    <property type="entry name" value="Tetracycline Repressor, domain 2"/>
    <property type="match status" value="1"/>
</dbReference>
<accession>A0AAE3SU94</accession>
<sequence length="225" mass="25141">MDGVKVVAIARRAASYEERTGRTREAILAAAEQEFVANGLSGATMESIAKAAGVNKALVYRHFERKELLFQRVLVMAYRRLRDMEANLEFSDDPVAALEELCSFTLHYYLENPNFLVLVGVENLHKGENLRSVAREELAISKLIRVVTGLLAKGERAGAFRPGLDPVDLWLTLSSLCWFSVAGAYTVDITFGRNIHQPAEAEARLAVIKDVIRRYALRPERLPPI</sequence>
<gene>
    <name evidence="4" type="ORF">NOF55_07735</name>
</gene>
<evidence type="ECO:0000313" key="5">
    <source>
        <dbReference type="Proteomes" id="UP001208771"/>
    </source>
</evidence>
<evidence type="ECO:0000256" key="1">
    <source>
        <dbReference type="ARBA" id="ARBA00023125"/>
    </source>
</evidence>
<dbReference type="Proteomes" id="UP001208771">
    <property type="component" value="Unassembled WGS sequence"/>
</dbReference>
<dbReference type="InterPro" id="IPR050109">
    <property type="entry name" value="HTH-type_TetR-like_transc_reg"/>
</dbReference>
<dbReference type="PANTHER" id="PTHR30328:SF54">
    <property type="entry name" value="HTH-TYPE TRANSCRIPTIONAL REPRESSOR SCO4008"/>
    <property type="match status" value="1"/>
</dbReference>
<dbReference type="AlphaFoldDB" id="A0AAE3SU94"/>
<dbReference type="InterPro" id="IPR036271">
    <property type="entry name" value="Tet_transcr_reg_TetR-rel_C_sf"/>
</dbReference>
<comment type="caution">
    <text evidence="4">The sequence shown here is derived from an EMBL/GenBank/DDBJ whole genome shotgun (WGS) entry which is preliminary data.</text>
</comment>
<evidence type="ECO:0000259" key="3">
    <source>
        <dbReference type="PROSITE" id="PS50977"/>
    </source>
</evidence>
<reference evidence="4" key="1">
    <citation type="submission" date="2022-07" db="EMBL/GenBank/DDBJ databases">
        <title>Ectorhizobium quercum gen.nov., sp. nov.</title>
        <authorList>
            <person name="Ma T."/>
            <person name="Li Y."/>
        </authorList>
    </citation>
    <scope>NUCLEOTIDE SEQUENCE</scope>
    <source>
        <strain evidence="4">BDR2-2</strain>
    </source>
</reference>
<proteinExistence type="predicted"/>
<dbReference type="PROSITE" id="PS50977">
    <property type="entry name" value="HTH_TETR_2"/>
    <property type="match status" value="1"/>
</dbReference>
<name>A0AAE3SU94_9HYPH</name>
<evidence type="ECO:0000256" key="2">
    <source>
        <dbReference type="PROSITE-ProRule" id="PRU00335"/>
    </source>
</evidence>
<dbReference type="Pfam" id="PF00440">
    <property type="entry name" value="TetR_N"/>
    <property type="match status" value="1"/>
</dbReference>
<keyword evidence="5" id="KW-1185">Reference proteome</keyword>
<feature type="DNA-binding region" description="H-T-H motif" evidence="2">
    <location>
        <begin position="44"/>
        <end position="63"/>
    </location>
</feature>
<dbReference type="InterPro" id="IPR009057">
    <property type="entry name" value="Homeodomain-like_sf"/>
</dbReference>
<dbReference type="SUPFAM" id="SSF46689">
    <property type="entry name" value="Homeodomain-like"/>
    <property type="match status" value="1"/>
</dbReference>
<keyword evidence="1 2" id="KW-0238">DNA-binding</keyword>
<dbReference type="InterPro" id="IPR001647">
    <property type="entry name" value="HTH_TetR"/>
</dbReference>
<dbReference type="SUPFAM" id="SSF48498">
    <property type="entry name" value="Tetracyclin repressor-like, C-terminal domain"/>
    <property type="match status" value="1"/>
</dbReference>
<dbReference type="GO" id="GO:0003677">
    <property type="term" value="F:DNA binding"/>
    <property type="evidence" value="ECO:0007669"/>
    <property type="project" value="UniProtKB-UniRule"/>
</dbReference>
<dbReference type="Pfam" id="PF17938">
    <property type="entry name" value="TetR_C_29"/>
    <property type="match status" value="1"/>
</dbReference>
<dbReference type="PANTHER" id="PTHR30328">
    <property type="entry name" value="TRANSCRIPTIONAL REPRESSOR"/>
    <property type="match status" value="1"/>
</dbReference>
<dbReference type="PRINTS" id="PR00455">
    <property type="entry name" value="HTHTETR"/>
</dbReference>
<dbReference type="EMBL" id="JANFPI010000002">
    <property type="protein sequence ID" value="MCX8996995.1"/>
    <property type="molecule type" value="Genomic_DNA"/>
</dbReference>